<keyword evidence="1" id="KW-0472">Membrane</keyword>
<reference evidence="2 3" key="1">
    <citation type="submission" date="2022-01" db="EMBL/GenBank/DDBJ databases">
        <title>Mariniradius saccharolyticus sp. nov., isolated from sediment of a river.</title>
        <authorList>
            <person name="Liu H."/>
        </authorList>
    </citation>
    <scope>NUCLEOTIDE SEQUENCE [LARGE SCALE GENOMIC DNA]</scope>
    <source>
        <strain evidence="2 3">RY-2</strain>
    </source>
</reference>
<dbReference type="RefSeq" id="WP_234860757.1">
    <property type="nucleotide sequence ID" value="NZ_JAKEVZ010000004.1"/>
</dbReference>
<feature type="transmembrane region" description="Helical" evidence="1">
    <location>
        <begin position="33"/>
        <end position="52"/>
    </location>
</feature>
<dbReference type="EMBL" id="JAKEVZ010000004">
    <property type="protein sequence ID" value="MCF1750678.1"/>
    <property type="molecule type" value="Genomic_DNA"/>
</dbReference>
<accession>A0ABS9BRL2</accession>
<organism evidence="2 3">
    <name type="scientific">Mariniradius sediminis</name>
    <dbReference type="NCBI Taxonomy" id="2909237"/>
    <lineage>
        <taxon>Bacteria</taxon>
        <taxon>Pseudomonadati</taxon>
        <taxon>Bacteroidota</taxon>
        <taxon>Cytophagia</taxon>
        <taxon>Cytophagales</taxon>
        <taxon>Cyclobacteriaceae</taxon>
        <taxon>Mariniradius</taxon>
    </lineage>
</organism>
<comment type="caution">
    <text evidence="2">The sequence shown here is derived from an EMBL/GenBank/DDBJ whole genome shotgun (WGS) entry which is preliminary data.</text>
</comment>
<proteinExistence type="predicted"/>
<keyword evidence="3" id="KW-1185">Reference proteome</keyword>
<evidence type="ECO:0000256" key="1">
    <source>
        <dbReference type="SAM" id="Phobius"/>
    </source>
</evidence>
<sequence>MSKFWFPMLILSAMLVITVLFYADMLGQKALNNGLFACTVVWFGGLAAVDYWKKKA</sequence>
<evidence type="ECO:0000313" key="2">
    <source>
        <dbReference type="EMBL" id="MCF1750678.1"/>
    </source>
</evidence>
<dbReference type="Proteomes" id="UP001201449">
    <property type="component" value="Unassembled WGS sequence"/>
</dbReference>
<protein>
    <submittedName>
        <fullName evidence="2">Uncharacterized protein</fullName>
    </submittedName>
</protein>
<evidence type="ECO:0000313" key="3">
    <source>
        <dbReference type="Proteomes" id="UP001201449"/>
    </source>
</evidence>
<keyword evidence="1" id="KW-1133">Transmembrane helix</keyword>
<gene>
    <name evidence="2" type="ORF">L0U89_06315</name>
</gene>
<name>A0ABS9BRL2_9BACT</name>
<keyword evidence="1" id="KW-0812">Transmembrane</keyword>